<sequence length="237" mass="26662">MGEAVQDYVCLDLETTGLRPKFDKIIEIGAARVRGGEIQETFETFVRPGIALPERIAELTGISEADLEGAPAIGEVIPDFLAFSQGLPFLGHNVSFDFAFLKRAAANAGFELERSAIDTLKLARKFLPQLPGRRLADLCAHYEIPLRNHRALPDACAAHFLYRRLCAEFYREEDFVPFPLVCRVKKEGPATRAQRERLKKLCDRYGIRPDFDPDLLTKNEASRLIDRILAAYGILQK</sequence>
<dbReference type="SUPFAM" id="SSF53098">
    <property type="entry name" value="Ribonuclease H-like"/>
    <property type="match status" value="1"/>
</dbReference>
<dbReference type="SMART" id="SM00479">
    <property type="entry name" value="EXOIII"/>
    <property type="match status" value="1"/>
</dbReference>
<feature type="domain" description="Exonuclease" evidence="2">
    <location>
        <begin position="7"/>
        <end position="171"/>
    </location>
</feature>
<evidence type="ECO:0000256" key="1">
    <source>
        <dbReference type="ARBA" id="ARBA00022839"/>
    </source>
</evidence>
<dbReference type="GO" id="GO:0003677">
    <property type="term" value="F:DNA binding"/>
    <property type="evidence" value="ECO:0007669"/>
    <property type="project" value="InterPro"/>
</dbReference>
<protein>
    <submittedName>
        <fullName evidence="3">Ribonuclease H-like domain-containing protein</fullName>
    </submittedName>
</protein>
<dbReference type="Proteomes" id="UP000886883">
    <property type="component" value="Unassembled WGS sequence"/>
</dbReference>
<keyword evidence="1" id="KW-0269">Exonuclease</keyword>
<reference evidence="3" key="2">
    <citation type="submission" date="2021-04" db="EMBL/GenBank/DDBJ databases">
        <authorList>
            <person name="Gilroy R."/>
        </authorList>
    </citation>
    <scope>NUCLEOTIDE SEQUENCE</scope>
    <source>
        <strain evidence="3">USAMLcec3-2134</strain>
    </source>
</reference>
<gene>
    <name evidence="3" type="ORF">H9763_05165</name>
</gene>
<dbReference type="InterPro" id="IPR012337">
    <property type="entry name" value="RNaseH-like_sf"/>
</dbReference>
<accession>A0A9D2MQ32</accession>
<keyword evidence="1" id="KW-0540">Nuclease</keyword>
<name>A0A9D2MQ32_9FIRM</name>
<dbReference type="NCBIfam" id="TIGR00573">
    <property type="entry name" value="dnaq"/>
    <property type="match status" value="1"/>
</dbReference>
<dbReference type="GO" id="GO:0045004">
    <property type="term" value="P:DNA replication proofreading"/>
    <property type="evidence" value="ECO:0007669"/>
    <property type="project" value="TreeGrafter"/>
</dbReference>
<organism evidence="3 4">
    <name type="scientific">Candidatus Eisenbergiella merdigallinarum</name>
    <dbReference type="NCBI Taxonomy" id="2838552"/>
    <lineage>
        <taxon>Bacteria</taxon>
        <taxon>Bacillati</taxon>
        <taxon>Bacillota</taxon>
        <taxon>Clostridia</taxon>
        <taxon>Lachnospirales</taxon>
        <taxon>Lachnospiraceae</taxon>
        <taxon>Eisenbergiella</taxon>
    </lineage>
</organism>
<dbReference type="Gene3D" id="3.30.420.10">
    <property type="entry name" value="Ribonuclease H-like superfamily/Ribonuclease H"/>
    <property type="match status" value="1"/>
</dbReference>
<dbReference type="CDD" id="cd06127">
    <property type="entry name" value="DEDDh"/>
    <property type="match status" value="1"/>
</dbReference>
<dbReference type="AlphaFoldDB" id="A0A9D2MQ32"/>
<comment type="caution">
    <text evidence="3">The sequence shown here is derived from an EMBL/GenBank/DDBJ whole genome shotgun (WGS) entry which is preliminary data.</text>
</comment>
<evidence type="ECO:0000313" key="3">
    <source>
        <dbReference type="EMBL" id="HJB90842.1"/>
    </source>
</evidence>
<dbReference type="GO" id="GO:0005829">
    <property type="term" value="C:cytosol"/>
    <property type="evidence" value="ECO:0007669"/>
    <property type="project" value="TreeGrafter"/>
</dbReference>
<dbReference type="FunFam" id="3.30.420.10:FF:000045">
    <property type="entry name" value="3'-5' exonuclease DinG"/>
    <property type="match status" value="1"/>
</dbReference>
<dbReference type="GO" id="GO:0003887">
    <property type="term" value="F:DNA-directed DNA polymerase activity"/>
    <property type="evidence" value="ECO:0007669"/>
    <property type="project" value="InterPro"/>
</dbReference>
<keyword evidence="1" id="KW-0378">Hydrolase</keyword>
<dbReference type="EMBL" id="DWXE01000017">
    <property type="protein sequence ID" value="HJB90842.1"/>
    <property type="molecule type" value="Genomic_DNA"/>
</dbReference>
<proteinExistence type="predicted"/>
<dbReference type="PANTHER" id="PTHR30231">
    <property type="entry name" value="DNA POLYMERASE III SUBUNIT EPSILON"/>
    <property type="match status" value="1"/>
</dbReference>
<dbReference type="InterPro" id="IPR006054">
    <property type="entry name" value="DnaQ"/>
</dbReference>
<dbReference type="InterPro" id="IPR013520">
    <property type="entry name" value="Ribonucl_H"/>
</dbReference>
<dbReference type="PANTHER" id="PTHR30231:SF41">
    <property type="entry name" value="DNA POLYMERASE III SUBUNIT EPSILON"/>
    <property type="match status" value="1"/>
</dbReference>
<dbReference type="InterPro" id="IPR036397">
    <property type="entry name" value="RNaseH_sf"/>
</dbReference>
<evidence type="ECO:0000259" key="2">
    <source>
        <dbReference type="SMART" id="SM00479"/>
    </source>
</evidence>
<dbReference type="GO" id="GO:0008408">
    <property type="term" value="F:3'-5' exonuclease activity"/>
    <property type="evidence" value="ECO:0007669"/>
    <property type="project" value="TreeGrafter"/>
</dbReference>
<reference evidence="3" key="1">
    <citation type="journal article" date="2021" name="PeerJ">
        <title>Extensive microbial diversity within the chicken gut microbiome revealed by metagenomics and culture.</title>
        <authorList>
            <person name="Gilroy R."/>
            <person name="Ravi A."/>
            <person name="Getino M."/>
            <person name="Pursley I."/>
            <person name="Horton D.L."/>
            <person name="Alikhan N.F."/>
            <person name="Baker D."/>
            <person name="Gharbi K."/>
            <person name="Hall N."/>
            <person name="Watson M."/>
            <person name="Adriaenssens E.M."/>
            <person name="Foster-Nyarko E."/>
            <person name="Jarju S."/>
            <person name="Secka A."/>
            <person name="Antonio M."/>
            <person name="Oren A."/>
            <person name="Chaudhuri R.R."/>
            <person name="La Ragione R."/>
            <person name="Hildebrand F."/>
            <person name="Pallen M.J."/>
        </authorList>
    </citation>
    <scope>NUCLEOTIDE SEQUENCE</scope>
    <source>
        <strain evidence="3">USAMLcec3-2134</strain>
    </source>
</reference>
<dbReference type="Pfam" id="PF00929">
    <property type="entry name" value="RNase_T"/>
    <property type="match status" value="1"/>
</dbReference>
<evidence type="ECO:0000313" key="4">
    <source>
        <dbReference type="Proteomes" id="UP000886883"/>
    </source>
</evidence>